<evidence type="ECO:0008006" key="2">
    <source>
        <dbReference type="Google" id="ProtNLM"/>
    </source>
</evidence>
<proteinExistence type="predicted"/>
<reference evidence="1" key="1">
    <citation type="submission" date="2014-09" db="EMBL/GenBank/DDBJ databases">
        <authorList>
            <person name="Probst J Alexander"/>
        </authorList>
    </citation>
    <scope>NUCLEOTIDE SEQUENCE</scope>
</reference>
<gene>
    <name evidence="1" type="ORF">MSIBF_A950003</name>
</gene>
<dbReference type="PANTHER" id="PTHR39662">
    <property type="entry name" value="DUF354 DOMAIN-CONTAINING PROTEIN-RELATED"/>
    <property type="match status" value="1"/>
</dbReference>
<name>A0A098EEU9_9ZZZZ</name>
<dbReference type="InterPro" id="IPR007152">
    <property type="entry name" value="DUF354"/>
</dbReference>
<evidence type="ECO:0000313" key="1">
    <source>
        <dbReference type="EMBL" id="CEG14039.1"/>
    </source>
</evidence>
<dbReference type="PANTHER" id="PTHR39662:SF1">
    <property type="entry name" value="DUF354 DOMAIN-CONTAINING PROTEIN"/>
    <property type="match status" value="1"/>
</dbReference>
<dbReference type="Pfam" id="PF04007">
    <property type="entry name" value="DUF354"/>
    <property type="match status" value="1"/>
</dbReference>
<organism evidence="1">
    <name type="scientific">groundwater metagenome</name>
    <dbReference type="NCBI Taxonomy" id="717931"/>
    <lineage>
        <taxon>unclassified sequences</taxon>
        <taxon>metagenomes</taxon>
        <taxon>ecological metagenomes</taxon>
    </lineage>
</organism>
<sequence length="120" mass="13913">MKILFDITHPAHVYLFKNTIWNLENKGHEILVTTLDKDVTLKLLNLYNMEHTKTSNKQRFGLIGKWAVRDFEILKIARKFNPDILIGDLNPCVAHGKSLIQNIIISSIELLQIKNFKCKN</sequence>
<dbReference type="AlphaFoldDB" id="A0A098EEU9"/>
<accession>A0A098EEU9</accession>
<protein>
    <recommendedName>
        <fullName evidence="2">DUF354 domain-containing protein</fullName>
    </recommendedName>
</protein>
<dbReference type="EMBL" id="CCXY01000463">
    <property type="protein sequence ID" value="CEG14039.1"/>
    <property type="molecule type" value="Genomic_DNA"/>
</dbReference>